<reference evidence="4 5" key="1">
    <citation type="submission" date="2024-09" db="EMBL/GenBank/DDBJ databases">
        <title>A chromosome-level genome assembly of Gray's grenadier anchovy, Coilia grayii.</title>
        <authorList>
            <person name="Fu Z."/>
        </authorList>
    </citation>
    <scope>NUCLEOTIDE SEQUENCE [LARGE SCALE GENOMIC DNA]</scope>
    <source>
        <strain evidence="4">G4</strain>
        <tissue evidence="4">Muscle</tissue>
    </source>
</reference>
<comment type="caution">
    <text evidence="4">The sequence shown here is derived from an EMBL/GenBank/DDBJ whole genome shotgun (WGS) entry which is preliminary data.</text>
</comment>
<dbReference type="EMBL" id="JBHFQA010000013">
    <property type="protein sequence ID" value="KAL2088254.1"/>
    <property type="molecule type" value="Genomic_DNA"/>
</dbReference>
<evidence type="ECO:0000256" key="1">
    <source>
        <dbReference type="SAM" id="MobiDB-lite"/>
    </source>
</evidence>
<dbReference type="InterPro" id="IPR015095">
    <property type="entry name" value="AlkB_hom8_N"/>
</dbReference>
<protein>
    <recommendedName>
        <fullName evidence="2">Alkylated DNA repair protein AlkB homologue 8 N-terminal domain-containing protein</fullName>
    </recommendedName>
</protein>
<evidence type="ECO:0000313" key="5">
    <source>
        <dbReference type="Proteomes" id="UP001591681"/>
    </source>
</evidence>
<dbReference type="PANTHER" id="PTHR47027:SF20">
    <property type="entry name" value="REVERSE TRANSCRIPTASE-LIKE PROTEIN WITH RNA-DIRECTED DNA POLYMERASE DOMAIN"/>
    <property type="match status" value="1"/>
</dbReference>
<feature type="region of interest" description="Disordered" evidence="1">
    <location>
        <begin position="1"/>
        <end position="20"/>
    </location>
</feature>
<sequence length="256" mass="28636">MAPATSKRYSKRVHQRSGEKDGSHLLTLALNIAKTKELILDFRRNKVAPAPLYINGESVERVETFKFLGVHISADLSWSANTTALVKKAQQRLHFLRVLRKEQLNTNLLVTFYRTAIESLLTYAVSVWHSNCTEADRKRLQRVTNTAQKIIGCPLPPLTPIYRSRCLGRAKLRSSLACWAWMKELSVASNLDVRSSGGAECGLETMSSSSSINAWCAVDSPNAVLLLVAGDCTLRCCDIVRCHPLWNTGKHRCHQM</sequence>
<name>A0ABD1JN69_9TELE</name>
<gene>
    <name evidence="3" type="ORF">ACEWY4_015146</name>
    <name evidence="4" type="ORF">ACEWY4_015153</name>
</gene>
<accession>A0ABD1JN69</accession>
<evidence type="ECO:0000313" key="3">
    <source>
        <dbReference type="EMBL" id="KAL2088247.1"/>
    </source>
</evidence>
<feature type="domain" description="Alkylated DNA repair protein AlkB homologue 8 N-terminal" evidence="2">
    <location>
        <begin position="78"/>
        <end position="119"/>
    </location>
</feature>
<evidence type="ECO:0000313" key="4">
    <source>
        <dbReference type="EMBL" id="KAL2088254.1"/>
    </source>
</evidence>
<proteinExistence type="predicted"/>
<dbReference type="PANTHER" id="PTHR47027">
    <property type="entry name" value="REVERSE TRANSCRIPTASE DOMAIN-CONTAINING PROTEIN"/>
    <property type="match status" value="1"/>
</dbReference>
<dbReference type="AlphaFoldDB" id="A0ABD1JN69"/>
<evidence type="ECO:0000259" key="2">
    <source>
        <dbReference type="Pfam" id="PF09004"/>
    </source>
</evidence>
<dbReference type="Pfam" id="PF09004">
    <property type="entry name" value="ALKBH8_N"/>
    <property type="match status" value="1"/>
</dbReference>
<organism evidence="4 5">
    <name type="scientific">Coilia grayii</name>
    <name type="common">Gray's grenadier anchovy</name>
    <dbReference type="NCBI Taxonomy" id="363190"/>
    <lineage>
        <taxon>Eukaryota</taxon>
        <taxon>Metazoa</taxon>
        <taxon>Chordata</taxon>
        <taxon>Craniata</taxon>
        <taxon>Vertebrata</taxon>
        <taxon>Euteleostomi</taxon>
        <taxon>Actinopterygii</taxon>
        <taxon>Neopterygii</taxon>
        <taxon>Teleostei</taxon>
        <taxon>Clupei</taxon>
        <taxon>Clupeiformes</taxon>
        <taxon>Clupeoidei</taxon>
        <taxon>Engraulidae</taxon>
        <taxon>Coilinae</taxon>
        <taxon>Coilia</taxon>
    </lineage>
</organism>
<keyword evidence="5" id="KW-1185">Reference proteome</keyword>
<dbReference type="Proteomes" id="UP001591681">
    <property type="component" value="Unassembled WGS sequence"/>
</dbReference>
<dbReference type="EMBL" id="JBHFQA010000013">
    <property type="protein sequence ID" value="KAL2088247.1"/>
    <property type="molecule type" value="Genomic_DNA"/>
</dbReference>